<dbReference type="AlphaFoldDB" id="A0A3P7E344"/>
<dbReference type="InParanoid" id="A0A3P7E344"/>
<keyword evidence="3" id="KW-1185">Reference proteome</keyword>
<organism evidence="2 3">
    <name type="scientific">Wuchereria bancrofti</name>
    <dbReference type="NCBI Taxonomy" id="6293"/>
    <lineage>
        <taxon>Eukaryota</taxon>
        <taxon>Metazoa</taxon>
        <taxon>Ecdysozoa</taxon>
        <taxon>Nematoda</taxon>
        <taxon>Chromadorea</taxon>
        <taxon>Rhabditida</taxon>
        <taxon>Spirurina</taxon>
        <taxon>Spiruromorpha</taxon>
        <taxon>Filarioidea</taxon>
        <taxon>Onchocercidae</taxon>
        <taxon>Wuchereria</taxon>
    </lineage>
</organism>
<feature type="region of interest" description="Disordered" evidence="1">
    <location>
        <begin position="351"/>
        <end position="392"/>
    </location>
</feature>
<dbReference type="EMBL" id="UYWW01001873">
    <property type="protein sequence ID" value="VDM11107.1"/>
    <property type="molecule type" value="Genomic_DNA"/>
</dbReference>
<dbReference type="OMA" id="HPAPADM"/>
<feature type="compositionally biased region" description="Polar residues" evidence="1">
    <location>
        <begin position="219"/>
        <end position="253"/>
    </location>
</feature>
<reference evidence="2 3" key="1">
    <citation type="submission" date="2018-11" db="EMBL/GenBank/DDBJ databases">
        <authorList>
            <consortium name="Pathogen Informatics"/>
        </authorList>
    </citation>
    <scope>NUCLEOTIDE SEQUENCE [LARGE SCALE GENOMIC DNA]</scope>
</reference>
<feature type="compositionally biased region" description="Polar residues" evidence="1">
    <location>
        <begin position="260"/>
        <end position="271"/>
    </location>
</feature>
<name>A0A3P7E344_WUCBA</name>
<dbReference type="OrthoDB" id="5801256at2759"/>
<proteinExistence type="predicted"/>
<feature type="compositionally biased region" description="Low complexity" evidence="1">
    <location>
        <begin position="369"/>
        <end position="392"/>
    </location>
</feature>
<dbReference type="Proteomes" id="UP000270924">
    <property type="component" value="Unassembled WGS sequence"/>
</dbReference>
<evidence type="ECO:0000313" key="3">
    <source>
        <dbReference type="Proteomes" id="UP000270924"/>
    </source>
</evidence>
<protein>
    <submittedName>
        <fullName evidence="2">Uncharacterized protein</fullName>
    </submittedName>
</protein>
<accession>A0A3P7E344</accession>
<sequence>MHAGFDGTTAPSMVSIVPTNVAVSQREKRRFYVKKSIIGMQEFRDWEEKLGDYWYRHHHKVNNIVYYHCKYEPCYASMKAKVMLDCVQLYVTEEGHSHPAPADMMAPPSKHVMDPLTRQTVSVQKRKHMDEQYYTGFSAAPYPQQFLNDILRMQGDFNGVHDASAAACYSNPHLAFQNGEASKEGIEIKMENQGATTSDMRMEVISAVAEVAKYAQNRTAQMENNSQKGADGTGTVQQVSKPISAHSTTSPISSPEVHPSGNSNQVQQRNGFSDESDSDDDESSDTESDDAKCSSSHAGQKCGGGDVETDNDLFAILKKKIERQVPRKRLRYLRRIRRQLSYFLQMHEVKEMSSRLPPATKYEDIFGKHQQQQQQQPHQHQQQQQQQQQSQQ</sequence>
<feature type="compositionally biased region" description="Acidic residues" evidence="1">
    <location>
        <begin position="274"/>
        <end position="288"/>
    </location>
</feature>
<feature type="region of interest" description="Disordered" evidence="1">
    <location>
        <begin position="219"/>
        <end position="308"/>
    </location>
</feature>
<evidence type="ECO:0000256" key="1">
    <source>
        <dbReference type="SAM" id="MobiDB-lite"/>
    </source>
</evidence>
<evidence type="ECO:0000313" key="2">
    <source>
        <dbReference type="EMBL" id="VDM11107.1"/>
    </source>
</evidence>
<gene>
    <name evidence="2" type="ORF">WBA_LOCUS4493</name>
</gene>